<dbReference type="RefSeq" id="WP_201367502.1">
    <property type="nucleotide sequence ID" value="NZ_BNJJ01000058.1"/>
</dbReference>
<comment type="caution">
    <text evidence="1">The sequence shown here is derived from an EMBL/GenBank/DDBJ whole genome shotgun (WGS) entry which is preliminary data.</text>
</comment>
<dbReference type="InterPro" id="IPR016181">
    <property type="entry name" value="Acyl_CoA_acyltransferase"/>
</dbReference>
<keyword evidence="2" id="KW-1185">Reference proteome</keyword>
<evidence type="ECO:0008006" key="3">
    <source>
        <dbReference type="Google" id="ProtNLM"/>
    </source>
</evidence>
<dbReference type="EMBL" id="BNJJ01000058">
    <property type="protein sequence ID" value="GHO89939.1"/>
    <property type="molecule type" value="Genomic_DNA"/>
</dbReference>
<sequence>MAQRKAQVEYYTAAQTKNVLGITDGMLYNYVNNGTLERIIPPGKKQGVYRRSEVDRLASEMQAFIIQRKKKSTQFLPVKTVEEMQACQEISQELFGVGRTTTADRMKIVAKNPYTYHYLKDEDTDQIVGYTAIMPLLPGRLDKVLAQTIPVQIDPKDIASFTKPQEIDLYLHAIGVKPSFSNTDKHVYGARMISGLMELIIGLGEQGIVIKTIAARSNMPDGIRLMRHAGFTEISPLTPERRTFIIDVEQSGIPFIQQYKQGLEKWKANKDKEAPGARNTV</sequence>
<evidence type="ECO:0000313" key="1">
    <source>
        <dbReference type="EMBL" id="GHO89939.1"/>
    </source>
</evidence>
<dbReference type="SUPFAM" id="SSF55729">
    <property type="entry name" value="Acyl-CoA N-acyltransferases (Nat)"/>
    <property type="match status" value="1"/>
</dbReference>
<reference evidence="1 2" key="1">
    <citation type="journal article" date="2021" name="Int. J. Syst. Evol. Microbiol.">
        <title>Reticulibacter mediterranei gen. nov., sp. nov., within the new family Reticulibacteraceae fam. nov., and Ktedonospora formicarum gen. nov., sp. nov., Ktedonobacter robiniae sp. nov., Dictyobacter formicarum sp. nov. and Dictyobacter arantiisoli sp. nov., belonging to the class Ktedonobacteria.</title>
        <authorList>
            <person name="Yabe S."/>
            <person name="Zheng Y."/>
            <person name="Wang C.M."/>
            <person name="Sakai Y."/>
            <person name="Abe K."/>
            <person name="Yokota A."/>
            <person name="Donadio S."/>
            <person name="Cavaletti L."/>
            <person name="Monciardini P."/>
        </authorList>
    </citation>
    <scope>NUCLEOTIDE SEQUENCE [LARGE SCALE GENOMIC DNA]</scope>
    <source>
        <strain evidence="1 2">SOSP1-9</strain>
    </source>
</reference>
<gene>
    <name evidence="1" type="ORF">KSZ_79450</name>
</gene>
<accession>A0ABQ3VUH8</accession>
<evidence type="ECO:0000313" key="2">
    <source>
        <dbReference type="Proteomes" id="UP000635565"/>
    </source>
</evidence>
<proteinExistence type="predicted"/>
<organism evidence="1 2">
    <name type="scientific">Dictyobacter formicarum</name>
    <dbReference type="NCBI Taxonomy" id="2778368"/>
    <lineage>
        <taxon>Bacteria</taxon>
        <taxon>Bacillati</taxon>
        <taxon>Chloroflexota</taxon>
        <taxon>Ktedonobacteria</taxon>
        <taxon>Ktedonobacterales</taxon>
        <taxon>Dictyobacteraceae</taxon>
        <taxon>Dictyobacter</taxon>
    </lineage>
</organism>
<name>A0ABQ3VUH8_9CHLR</name>
<dbReference type="Proteomes" id="UP000635565">
    <property type="component" value="Unassembled WGS sequence"/>
</dbReference>
<protein>
    <recommendedName>
        <fullName evidence="3">HTH merR-type domain-containing protein</fullName>
    </recommendedName>
</protein>